<sequence length="110" mass="12661">MSASASRRVCFTMQLKPERVDDYLRAHETVWPEMLDALRETGWSDYSLFVDRAKGLVVGYLETDDFDAAVAAMEEHEVNARWQAGMAEFFAEETAPDSTMNRLTEYFHLD</sequence>
<dbReference type="GO" id="GO:0019301">
    <property type="term" value="P:rhamnose catabolic process"/>
    <property type="evidence" value="ECO:0007669"/>
    <property type="project" value="TreeGrafter"/>
</dbReference>
<dbReference type="GO" id="GO:0016857">
    <property type="term" value="F:racemase and epimerase activity, acting on carbohydrates and derivatives"/>
    <property type="evidence" value="ECO:0007669"/>
    <property type="project" value="InterPro"/>
</dbReference>
<protein>
    <submittedName>
        <fullName evidence="1">L-rhamnose mutarotase</fullName>
    </submittedName>
</protein>
<dbReference type="Pfam" id="PF05336">
    <property type="entry name" value="rhaM"/>
    <property type="match status" value="1"/>
</dbReference>
<accession>A0AAU7GEM7</accession>
<reference evidence="1" key="1">
    <citation type="submission" date="2024-05" db="EMBL/GenBank/DDBJ databases">
        <title>The Natural Products Discovery Center: Release of the First 8490 Sequenced Strains for Exploring Actinobacteria Biosynthetic Diversity.</title>
        <authorList>
            <person name="Kalkreuter E."/>
            <person name="Kautsar S.A."/>
            <person name="Yang D."/>
            <person name="Bader C.D."/>
            <person name="Teijaro C.N."/>
            <person name="Fluegel L."/>
            <person name="Davis C.M."/>
            <person name="Simpson J.R."/>
            <person name="Lauterbach L."/>
            <person name="Steele A.D."/>
            <person name="Gui C."/>
            <person name="Meng S."/>
            <person name="Li G."/>
            <person name="Viehrig K."/>
            <person name="Ye F."/>
            <person name="Su P."/>
            <person name="Kiefer A.F."/>
            <person name="Nichols A."/>
            <person name="Cepeda A.J."/>
            <person name="Yan W."/>
            <person name="Fan B."/>
            <person name="Jiang Y."/>
            <person name="Adhikari A."/>
            <person name="Zheng C.-J."/>
            <person name="Schuster L."/>
            <person name="Cowan T.M."/>
            <person name="Smanski M.J."/>
            <person name="Chevrette M.G."/>
            <person name="de Carvalho L.P.S."/>
            <person name="Shen B."/>
        </authorList>
    </citation>
    <scope>NUCLEOTIDE SEQUENCE</scope>
    <source>
        <strain evidence="1">NPDC080035</strain>
    </source>
</reference>
<evidence type="ECO:0000313" key="1">
    <source>
        <dbReference type="EMBL" id="XBM49885.1"/>
    </source>
</evidence>
<gene>
    <name evidence="1" type="ORF">AAME72_08445</name>
</gene>
<dbReference type="RefSeq" id="WP_348789795.1">
    <property type="nucleotide sequence ID" value="NZ_CP157390.1"/>
</dbReference>
<proteinExistence type="predicted"/>
<name>A0AAU7GEM7_9MICO</name>
<dbReference type="InterPro" id="IPR008000">
    <property type="entry name" value="Rham/fucose_mutarotase"/>
</dbReference>
<dbReference type="Gene3D" id="3.30.70.100">
    <property type="match status" value="1"/>
</dbReference>
<dbReference type="PANTHER" id="PTHR34389:SF2">
    <property type="entry name" value="L-RHAMNOSE MUTAROTASE"/>
    <property type="match status" value="1"/>
</dbReference>
<dbReference type="EMBL" id="CP157390">
    <property type="protein sequence ID" value="XBM49885.1"/>
    <property type="molecule type" value="Genomic_DNA"/>
</dbReference>
<dbReference type="InterPro" id="IPR011008">
    <property type="entry name" value="Dimeric_a/b-barrel"/>
</dbReference>
<dbReference type="AlphaFoldDB" id="A0AAU7GEM7"/>
<organism evidence="1">
    <name type="scientific">Leifsonia sp. NPDC080035</name>
    <dbReference type="NCBI Taxonomy" id="3143936"/>
    <lineage>
        <taxon>Bacteria</taxon>
        <taxon>Bacillati</taxon>
        <taxon>Actinomycetota</taxon>
        <taxon>Actinomycetes</taxon>
        <taxon>Micrococcales</taxon>
        <taxon>Microbacteriaceae</taxon>
        <taxon>Leifsonia</taxon>
    </lineage>
</organism>
<dbReference type="PANTHER" id="PTHR34389">
    <property type="entry name" value="L-RHAMNOSE MUTAROTASE"/>
    <property type="match status" value="1"/>
</dbReference>
<dbReference type="SUPFAM" id="SSF54909">
    <property type="entry name" value="Dimeric alpha+beta barrel"/>
    <property type="match status" value="1"/>
</dbReference>